<sequence>MPFSDLPSETILQIVEETITQTNFGSMHALRSVCKDFQSLTIAAATTHRVMEAALPELPNQEIWHDWSDTVSCNNEEARIAFSLSAPTKDTIFEAFLTKVLDVLTDDKDDSETRERYSKMLCRAAAQEWDPKKLLVLLHHNSKLSANPAAAWVFRRYQQEKDPNIYGKDHLAEVDVAYPDCSNQEKLSHCWYRQFYSAPKVLLKDLSIANHALSAAIILGLQEKVEELIAKNETDREADTLFGFPVVCALRSPNWNILQGVTAWNVNSARYSYVAYRKPCPDCGTTIRAEMGHDFLPICRYCFMNPGHNLIKLAIEVGNDQLVFFMLAAQCWRRRVDFEGIKQAADAAAMTGRVSLLQTFLDVIVQKGQRRYVPFTQFIIDQVDFHGHGALFDRQALQMPVLQPLRGRRGAGCYS</sequence>
<reference evidence="1" key="1">
    <citation type="journal article" date="2020" name="Stud. Mycol.">
        <title>101 Dothideomycetes genomes: a test case for predicting lifestyles and emergence of pathogens.</title>
        <authorList>
            <person name="Haridas S."/>
            <person name="Albert R."/>
            <person name="Binder M."/>
            <person name="Bloem J."/>
            <person name="Labutti K."/>
            <person name="Salamov A."/>
            <person name="Andreopoulos B."/>
            <person name="Baker S."/>
            <person name="Barry K."/>
            <person name="Bills G."/>
            <person name="Bluhm B."/>
            <person name="Cannon C."/>
            <person name="Castanera R."/>
            <person name="Culley D."/>
            <person name="Daum C."/>
            <person name="Ezra D."/>
            <person name="Gonzalez J."/>
            <person name="Henrissat B."/>
            <person name="Kuo A."/>
            <person name="Liang C."/>
            <person name="Lipzen A."/>
            <person name="Lutzoni F."/>
            <person name="Magnuson J."/>
            <person name="Mondo S."/>
            <person name="Nolan M."/>
            <person name="Ohm R."/>
            <person name="Pangilinan J."/>
            <person name="Park H.-J."/>
            <person name="Ramirez L."/>
            <person name="Alfaro M."/>
            <person name="Sun H."/>
            <person name="Tritt A."/>
            <person name="Yoshinaga Y."/>
            <person name="Zwiers L.-H."/>
            <person name="Turgeon B."/>
            <person name="Goodwin S."/>
            <person name="Spatafora J."/>
            <person name="Crous P."/>
            <person name="Grigoriev I."/>
        </authorList>
    </citation>
    <scope>NUCLEOTIDE SEQUENCE</scope>
    <source>
        <strain evidence="1">CBS 130266</strain>
    </source>
</reference>
<dbReference type="EMBL" id="MU007039">
    <property type="protein sequence ID" value="KAF2430468.1"/>
    <property type="molecule type" value="Genomic_DNA"/>
</dbReference>
<proteinExistence type="predicted"/>
<comment type="caution">
    <text evidence="1">The sequence shown here is derived from an EMBL/GenBank/DDBJ whole genome shotgun (WGS) entry which is preliminary data.</text>
</comment>
<protein>
    <submittedName>
        <fullName evidence="1">Uncharacterized protein</fullName>
    </submittedName>
</protein>
<keyword evidence="2" id="KW-1185">Reference proteome</keyword>
<dbReference type="Proteomes" id="UP000800235">
    <property type="component" value="Unassembled WGS sequence"/>
</dbReference>
<dbReference type="AlphaFoldDB" id="A0A9P4NS72"/>
<accession>A0A9P4NS72</accession>
<organism evidence="1 2">
    <name type="scientific">Tothia fuscella</name>
    <dbReference type="NCBI Taxonomy" id="1048955"/>
    <lineage>
        <taxon>Eukaryota</taxon>
        <taxon>Fungi</taxon>
        <taxon>Dikarya</taxon>
        <taxon>Ascomycota</taxon>
        <taxon>Pezizomycotina</taxon>
        <taxon>Dothideomycetes</taxon>
        <taxon>Pleosporomycetidae</taxon>
        <taxon>Venturiales</taxon>
        <taxon>Cylindrosympodiaceae</taxon>
        <taxon>Tothia</taxon>
    </lineage>
</organism>
<evidence type="ECO:0000313" key="2">
    <source>
        <dbReference type="Proteomes" id="UP000800235"/>
    </source>
</evidence>
<evidence type="ECO:0000313" key="1">
    <source>
        <dbReference type="EMBL" id="KAF2430468.1"/>
    </source>
</evidence>
<gene>
    <name evidence="1" type="ORF">EJ08DRAFT_244833</name>
</gene>
<name>A0A9P4NS72_9PEZI</name>